<dbReference type="PANTHER" id="PTHR11153">
    <property type="entry name" value="SIDEROFLEXIN"/>
    <property type="match status" value="1"/>
</dbReference>
<evidence type="ECO:0000256" key="9">
    <source>
        <dbReference type="SAM" id="MobiDB-lite"/>
    </source>
</evidence>
<evidence type="ECO:0000256" key="7">
    <source>
        <dbReference type="ARBA" id="ARBA00023128"/>
    </source>
</evidence>
<evidence type="ECO:0000256" key="5">
    <source>
        <dbReference type="ARBA" id="ARBA00022970"/>
    </source>
</evidence>
<protein>
    <submittedName>
        <fullName evidence="11">Tricarboxylate carrier</fullName>
    </submittedName>
</protein>
<accession>A0A9K3LYS1</accession>
<keyword evidence="4 10" id="KW-0812">Transmembrane</keyword>
<evidence type="ECO:0000313" key="11">
    <source>
        <dbReference type="EMBL" id="KAG7369576.1"/>
    </source>
</evidence>
<evidence type="ECO:0000313" key="12">
    <source>
        <dbReference type="Proteomes" id="UP000693970"/>
    </source>
</evidence>
<keyword evidence="5" id="KW-0029">Amino-acid transport</keyword>
<organism evidence="11 12">
    <name type="scientific">Nitzschia inconspicua</name>
    <dbReference type="NCBI Taxonomy" id="303405"/>
    <lineage>
        <taxon>Eukaryota</taxon>
        <taxon>Sar</taxon>
        <taxon>Stramenopiles</taxon>
        <taxon>Ochrophyta</taxon>
        <taxon>Bacillariophyta</taxon>
        <taxon>Bacillariophyceae</taxon>
        <taxon>Bacillariophycidae</taxon>
        <taxon>Bacillariales</taxon>
        <taxon>Bacillariaceae</taxon>
        <taxon>Nitzschia</taxon>
    </lineage>
</organism>
<evidence type="ECO:0000256" key="10">
    <source>
        <dbReference type="SAM" id="Phobius"/>
    </source>
</evidence>
<dbReference type="InterPro" id="IPR004686">
    <property type="entry name" value="Mtc"/>
</dbReference>
<evidence type="ECO:0000256" key="6">
    <source>
        <dbReference type="ARBA" id="ARBA00022989"/>
    </source>
</evidence>
<name>A0A9K3LYS1_9STRA</name>
<gene>
    <name evidence="11" type="ORF">IV203_027322</name>
</gene>
<evidence type="ECO:0000256" key="3">
    <source>
        <dbReference type="ARBA" id="ARBA00022448"/>
    </source>
</evidence>
<keyword evidence="6 10" id="KW-1133">Transmembrane helix</keyword>
<dbReference type="EMBL" id="JAGRRH010000005">
    <property type="protein sequence ID" value="KAG7369576.1"/>
    <property type="molecule type" value="Genomic_DNA"/>
</dbReference>
<keyword evidence="12" id="KW-1185">Reference proteome</keyword>
<comment type="caution">
    <text evidence="11">The sequence shown here is derived from an EMBL/GenBank/DDBJ whole genome shotgun (WGS) entry which is preliminary data.</text>
</comment>
<evidence type="ECO:0000256" key="2">
    <source>
        <dbReference type="ARBA" id="ARBA00005974"/>
    </source>
</evidence>
<dbReference type="OrthoDB" id="6608471at2759"/>
<dbReference type="GO" id="GO:0140300">
    <property type="term" value="P:serine import into mitochondrion"/>
    <property type="evidence" value="ECO:0007669"/>
    <property type="project" value="TreeGrafter"/>
</dbReference>
<comment type="similarity">
    <text evidence="2">Belongs to the sideroflexin family.</text>
</comment>
<feature type="transmembrane region" description="Helical" evidence="10">
    <location>
        <begin position="193"/>
        <end position="216"/>
    </location>
</feature>
<keyword evidence="3" id="KW-0813">Transport</keyword>
<feature type="transmembrane region" description="Helical" evidence="10">
    <location>
        <begin position="367"/>
        <end position="389"/>
    </location>
</feature>
<dbReference type="PANTHER" id="PTHR11153:SF8">
    <property type="entry name" value="SIDEROFLEXIN-1"/>
    <property type="match status" value="1"/>
</dbReference>
<feature type="region of interest" description="Disordered" evidence="9">
    <location>
        <begin position="36"/>
        <end position="56"/>
    </location>
</feature>
<reference evidence="11" key="1">
    <citation type="journal article" date="2021" name="Sci. Rep.">
        <title>Diploid genomic architecture of Nitzschia inconspicua, an elite biomass production diatom.</title>
        <authorList>
            <person name="Oliver A."/>
            <person name="Podell S."/>
            <person name="Pinowska A."/>
            <person name="Traller J.C."/>
            <person name="Smith S.R."/>
            <person name="McClure R."/>
            <person name="Beliaev A."/>
            <person name="Bohutskyi P."/>
            <person name="Hill E.A."/>
            <person name="Rabines A."/>
            <person name="Zheng H."/>
            <person name="Allen L.Z."/>
            <person name="Kuo A."/>
            <person name="Grigoriev I.V."/>
            <person name="Allen A.E."/>
            <person name="Hazlebeck D."/>
            <person name="Allen E.E."/>
        </authorList>
    </citation>
    <scope>NUCLEOTIDE SEQUENCE</scope>
    <source>
        <strain evidence="11">Hildebrandi</strain>
    </source>
</reference>
<evidence type="ECO:0000256" key="4">
    <source>
        <dbReference type="ARBA" id="ARBA00022692"/>
    </source>
</evidence>
<keyword evidence="7" id="KW-0496">Mitochondrion</keyword>
<evidence type="ECO:0000256" key="8">
    <source>
        <dbReference type="ARBA" id="ARBA00023136"/>
    </source>
</evidence>
<evidence type="ECO:0000256" key="1">
    <source>
        <dbReference type="ARBA" id="ARBA00004225"/>
    </source>
</evidence>
<dbReference type="AlphaFoldDB" id="A0A9K3LYS1"/>
<reference evidence="11" key="2">
    <citation type="submission" date="2021-04" db="EMBL/GenBank/DDBJ databases">
        <authorList>
            <person name="Podell S."/>
        </authorList>
    </citation>
    <scope>NUCLEOTIDE SEQUENCE</scope>
    <source>
        <strain evidence="11">Hildebrandi</strain>
    </source>
</reference>
<feature type="compositionally biased region" description="Low complexity" evidence="9">
    <location>
        <begin position="36"/>
        <end position="51"/>
    </location>
</feature>
<dbReference type="Proteomes" id="UP000693970">
    <property type="component" value="Unassembled WGS sequence"/>
</dbReference>
<feature type="transmembrane region" description="Helical" evidence="10">
    <location>
        <begin position="241"/>
        <end position="262"/>
    </location>
</feature>
<keyword evidence="8 10" id="KW-0472">Membrane</keyword>
<dbReference type="GO" id="GO:0015075">
    <property type="term" value="F:monoatomic ion transmembrane transporter activity"/>
    <property type="evidence" value="ECO:0007669"/>
    <property type="project" value="InterPro"/>
</dbReference>
<sequence>MIATVTSVASRVAHSSSSAMRTGFVVRTFPRRNASVSSATTSTSATATAAAGTQKQTVNAAEDAAVPIGASLMAALAGVSVVSAAAALVENMTADSCLPYSPNGQRYSQDEFMGRFSRMLLACDPRLLLYTEDQVRQAQSVLEKGFDGLDGTLSDQQKHRTLWEARRISDAALHPDTKEVIPRPFRMSGYVPYNGPICVAMVASTSTPSLLFWSWVNQSQNALVNYYNRNASSPMSNQTLLTSYSAAVGSALTVAFGLATFIQRRYPAAQAKAMMKYVAFPSAVVASSLNCYIVRSPEIDTGIPLTDASGNNVLEGSTSQEAARRGVNSTTVSRALLQAPVYFLPPVLMGMLPPFQRLVQNNPRTRVPLTTFLLLVSFGVGLPVTTAIFPQIAEIDANDVEPQFQHLVEPTTQQPYKVFYYNKGL</sequence>
<dbReference type="Pfam" id="PF03820">
    <property type="entry name" value="SFXNs"/>
    <property type="match status" value="1"/>
</dbReference>
<proteinExistence type="inferred from homology"/>
<dbReference type="GO" id="GO:0005743">
    <property type="term" value="C:mitochondrial inner membrane"/>
    <property type="evidence" value="ECO:0007669"/>
    <property type="project" value="TreeGrafter"/>
</dbReference>
<comment type="subcellular location">
    <subcellularLocation>
        <location evidence="1">Mitochondrion membrane</location>
        <topology evidence="1">Multi-pass membrane protein</topology>
    </subcellularLocation>
</comment>